<keyword evidence="3" id="KW-1185">Reference proteome</keyword>
<organism evidence="2 3">
    <name type="scientific">Amylocarpus encephaloides</name>
    <dbReference type="NCBI Taxonomy" id="45428"/>
    <lineage>
        <taxon>Eukaryota</taxon>
        <taxon>Fungi</taxon>
        <taxon>Dikarya</taxon>
        <taxon>Ascomycota</taxon>
        <taxon>Pezizomycotina</taxon>
        <taxon>Leotiomycetes</taxon>
        <taxon>Helotiales</taxon>
        <taxon>Helotiales incertae sedis</taxon>
        <taxon>Amylocarpus</taxon>
    </lineage>
</organism>
<dbReference type="Pfam" id="PF20150">
    <property type="entry name" value="2EXR"/>
    <property type="match status" value="1"/>
</dbReference>
<dbReference type="AlphaFoldDB" id="A0A9P8C8P8"/>
<proteinExistence type="predicted"/>
<sequence>MSAPCVCATCTALRQSGNTPVYAPTNPTVINGLGPFPTYTTGLPPSQRSIVYLGHHQHARVKWIPTQASLLNTKWKKLKSEDPNINLSTFPNFPRLPTELRIRIWAFSTSDSRVLELRTWKSDGLSPLKISAGPHAVPPVLHTNRESRIEGLRIYQLEEIGRSVWRHYDSDREYIPWRYHPANPFPDPDYQVKSSRSAPRDIEPVMPYATQRVYIDYTRDTIYLGPEFSIDYIKGFLASPEPFLELPRLRYLALDRKLWLRGHGGTWDTLRTALYTLRKRPVMEVYIVPDDERNALVDRWYYGKHELLLKESAFSYTFIPADQSEPAKTAVENLQEWFDRLWTSRLPATNFDNAKGVPRVSIKSARRAGHQISDWKDGVWEVQKNLGDMRRWKLWMPSDDEIDGG</sequence>
<dbReference type="OrthoDB" id="3513892at2759"/>
<accession>A0A9P8C8P8</accession>
<evidence type="ECO:0000313" key="3">
    <source>
        <dbReference type="Proteomes" id="UP000824998"/>
    </source>
</evidence>
<dbReference type="PANTHER" id="PTHR35910">
    <property type="entry name" value="2EXR DOMAIN-CONTAINING PROTEIN"/>
    <property type="match status" value="1"/>
</dbReference>
<dbReference type="Proteomes" id="UP000824998">
    <property type="component" value="Unassembled WGS sequence"/>
</dbReference>
<reference evidence="2" key="1">
    <citation type="journal article" date="2021" name="IMA Fungus">
        <title>Genomic characterization of three marine fungi, including Emericellopsis atlantica sp. nov. with signatures of a generalist lifestyle and marine biomass degradation.</title>
        <authorList>
            <person name="Hagestad O.C."/>
            <person name="Hou L."/>
            <person name="Andersen J.H."/>
            <person name="Hansen E.H."/>
            <person name="Altermark B."/>
            <person name="Li C."/>
            <person name="Kuhnert E."/>
            <person name="Cox R.J."/>
            <person name="Crous P.W."/>
            <person name="Spatafora J.W."/>
            <person name="Lail K."/>
            <person name="Amirebrahimi M."/>
            <person name="Lipzen A."/>
            <person name="Pangilinan J."/>
            <person name="Andreopoulos W."/>
            <person name="Hayes R.D."/>
            <person name="Ng V."/>
            <person name="Grigoriev I.V."/>
            <person name="Jackson S.A."/>
            <person name="Sutton T.D.S."/>
            <person name="Dobson A.D.W."/>
            <person name="Rama T."/>
        </authorList>
    </citation>
    <scope>NUCLEOTIDE SEQUENCE</scope>
    <source>
        <strain evidence="2">TRa018bII</strain>
    </source>
</reference>
<evidence type="ECO:0000313" key="2">
    <source>
        <dbReference type="EMBL" id="KAG9237974.1"/>
    </source>
</evidence>
<dbReference type="PANTHER" id="PTHR35910:SF6">
    <property type="entry name" value="2EXR DOMAIN-CONTAINING PROTEIN"/>
    <property type="match status" value="1"/>
</dbReference>
<gene>
    <name evidence="2" type="ORF">BJ875DRAFT_480784</name>
</gene>
<dbReference type="EMBL" id="MU251377">
    <property type="protein sequence ID" value="KAG9237974.1"/>
    <property type="molecule type" value="Genomic_DNA"/>
</dbReference>
<dbReference type="InterPro" id="IPR045518">
    <property type="entry name" value="2EXR"/>
</dbReference>
<protein>
    <recommendedName>
        <fullName evidence="1">2EXR domain-containing protein</fullName>
    </recommendedName>
</protein>
<feature type="domain" description="2EXR" evidence="1">
    <location>
        <begin position="90"/>
        <end position="171"/>
    </location>
</feature>
<evidence type="ECO:0000259" key="1">
    <source>
        <dbReference type="Pfam" id="PF20150"/>
    </source>
</evidence>
<comment type="caution">
    <text evidence="2">The sequence shown here is derived from an EMBL/GenBank/DDBJ whole genome shotgun (WGS) entry which is preliminary data.</text>
</comment>
<name>A0A9P8C8P8_9HELO</name>